<dbReference type="AlphaFoldDB" id="A0A7J9JJW8"/>
<keyword evidence="2" id="KW-1185">Reference proteome</keyword>
<feature type="non-terminal residue" evidence="1">
    <location>
        <position position="1"/>
    </location>
</feature>
<reference evidence="1 2" key="1">
    <citation type="journal article" date="2019" name="Genome Biol. Evol.">
        <title>Insights into the evolution of the New World diploid cottons (Gossypium, subgenus Houzingenia) based on genome sequencing.</title>
        <authorList>
            <person name="Grover C.E."/>
            <person name="Arick M.A. 2nd"/>
            <person name="Thrash A."/>
            <person name="Conover J.L."/>
            <person name="Sanders W.S."/>
            <person name="Peterson D.G."/>
            <person name="Frelichowski J.E."/>
            <person name="Scheffler J.A."/>
            <person name="Scheffler B.E."/>
            <person name="Wendel J.F."/>
        </authorList>
    </citation>
    <scope>NUCLEOTIDE SEQUENCE [LARGE SCALE GENOMIC DNA]</scope>
    <source>
        <strain evidence="1">6</strain>
        <tissue evidence="1">Leaf</tissue>
    </source>
</reference>
<comment type="caution">
    <text evidence="1">The sequence shown here is derived from an EMBL/GenBank/DDBJ whole genome shotgun (WGS) entry which is preliminary data.</text>
</comment>
<proteinExistence type="predicted"/>
<name>A0A7J9JJW8_9ROSI</name>
<organism evidence="1 2">
    <name type="scientific">Gossypium armourianum</name>
    <dbReference type="NCBI Taxonomy" id="34283"/>
    <lineage>
        <taxon>Eukaryota</taxon>
        <taxon>Viridiplantae</taxon>
        <taxon>Streptophyta</taxon>
        <taxon>Embryophyta</taxon>
        <taxon>Tracheophyta</taxon>
        <taxon>Spermatophyta</taxon>
        <taxon>Magnoliopsida</taxon>
        <taxon>eudicotyledons</taxon>
        <taxon>Gunneridae</taxon>
        <taxon>Pentapetalae</taxon>
        <taxon>rosids</taxon>
        <taxon>malvids</taxon>
        <taxon>Malvales</taxon>
        <taxon>Malvaceae</taxon>
        <taxon>Malvoideae</taxon>
        <taxon>Gossypium</taxon>
    </lineage>
</organism>
<protein>
    <submittedName>
        <fullName evidence="1">Uncharacterized protein</fullName>
    </submittedName>
</protein>
<evidence type="ECO:0000313" key="2">
    <source>
        <dbReference type="Proteomes" id="UP000593575"/>
    </source>
</evidence>
<evidence type="ECO:0000313" key="1">
    <source>
        <dbReference type="EMBL" id="MBA0834463.1"/>
    </source>
</evidence>
<dbReference type="EMBL" id="JABFAE010000008">
    <property type="protein sequence ID" value="MBA0834463.1"/>
    <property type="molecule type" value="Genomic_DNA"/>
</dbReference>
<gene>
    <name evidence="1" type="ORF">Goarm_006815</name>
</gene>
<dbReference type="Proteomes" id="UP000593575">
    <property type="component" value="Unassembled WGS sequence"/>
</dbReference>
<accession>A0A7J9JJW8</accession>
<sequence length="81" mass="9408">MDYDLEDRVLIRKEGKKKARGEIEDVTAKKEISILVTRNRRVVEANQVISVAAKRQRGDINIRLQSYSKSHIDVEIEDIKE</sequence>